<organism evidence="3 4">
    <name type="scientific">Alicyclobacillus hesperidum</name>
    <dbReference type="NCBI Taxonomy" id="89784"/>
    <lineage>
        <taxon>Bacteria</taxon>
        <taxon>Bacillati</taxon>
        <taxon>Bacillota</taxon>
        <taxon>Bacilli</taxon>
        <taxon>Bacillales</taxon>
        <taxon>Alicyclobacillaceae</taxon>
        <taxon>Alicyclobacillus</taxon>
    </lineage>
</organism>
<feature type="domain" description="Xylose isomerase-like TIM barrel" evidence="1">
    <location>
        <begin position="24"/>
        <end position="245"/>
    </location>
</feature>
<proteinExistence type="predicted"/>
<reference evidence="2" key="3">
    <citation type="submission" date="2023-02" db="EMBL/GenBank/DDBJ databases">
        <title>Proposal of a novel subspecies: Alicyclobacillus hesperidum subspecies aegle.</title>
        <authorList>
            <person name="Goto K."/>
            <person name="Fujii T."/>
            <person name="Yasui K."/>
            <person name="Mochida K."/>
            <person name="Kato-Tanaka Y."/>
            <person name="Morohoshi S."/>
            <person name="An S.Y."/>
            <person name="Kasai H."/>
            <person name="Yokota A."/>
        </authorList>
    </citation>
    <scope>NUCLEOTIDE SEQUENCE</scope>
    <source>
        <strain evidence="2">DSM 12766</strain>
    </source>
</reference>
<dbReference type="GO" id="GO:0016853">
    <property type="term" value="F:isomerase activity"/>
    <property type="evidence" value="ECO:0007669"/>
    <property type="project" value="UniProtKB-KW"/>
</dbReference>
<accession>A0A1H2Q7T2</accession>
<reference evidence="4" key="2">
    <citation type="submission" date="2016-10" db="EMBL/GenBank/DDBJ databases">
        <authorList>
            <person name="Varghese N."/>
        </authorList>
    </citation>
    <scope>NUCLEOTIDE SEQUENCE [LARGE SCALE GENOMIC DNA]</scope>
    <source>
        <strain evidence="4">DSM 12489</strain>
    </source>
</reference>
<sequence length="249" mass="27832">MAEIGLQLYTLRDLLASDFAGTLKKVRDIGYRVVELHTYGGYTPAKLRELLDDLGIRAVSCHVPLVRLESELDKVVEEAKQLGLDYVVCPWLPPERRQTKADYDQLFDILRRAASTLHEAGLRLAYHNHDFEFQVFDGATALDTLLSRLTEDGVQMELDVYWAHRAGYNPVEYLQRYRGRADLLHMKDADGETGAFAEVGSGVLDWSAIIAAAEAAGVRYYIVEQDVCPGDPLAAIQSSLAFLQSRVKA</sequence>
<dbReference type="RefSeq" id="WP_006446324.1">
    <property type="nucleotide sequence ID" value="NZ_BSRA01000002.1"/>
</dbReference>
<gene>
    <name evidence="2" type="ORF">Heshes_04770</name>
    <name evidence="3" type="ORF">SAMN04489725_10195</name>
</gene>
<reference evidence="3" key="1">
    <citation type="submission" date="2016-10" db="EMBL/GenBank/DDBJ databases">
        <authorList>
            <person name="de Groot N.N."/>
        </authorList>
    </citation>
    <scope>NUCLEOTIDE SEQUENCE [LARGE SCALE GENOMIC DNA]</scope>
    <source>
        <strain evidence="3">DSM 12489</strain>
    </source>
</reference>
<keyword evidence="4" id="KW-1185">Reference proteome</keyword>
<evidence type="ECO:0000313" key="3">
    <source>
        <dbReference type="EMBL" id="SDW02479.1"/>
    </source>
</evidence>
<dbReference type="EMBL" id="BSRA01000002">
    <property type="protein sequence ID" value="GLV12793.1"/>
    <property type="molecule type" value="Genomic_DNA"/>
</dbReference>
<dbReference type="Pfam" id="PF01261">
    <property type="entry name" value="AP_endonuc_2"/>
    <property type="match status" value="1"/>
</dbReference>
<dbReference type="Proteomes" id="UP001157137">
    <property type="component" value="Unassembled WGS sequence"/>
</dbReference>
<evidence type="ECO:0000259" key="1">
    <source>
        <dbReference type="Pfam" id="PF01261"/>
    </source>
</evidence>
<evidence type="ECO:0000313" key="4">
    <source>
        <dbReference type="Proteomes" id="UP000182589"/>
    </source>
</evidence>
<dbReference type="AlphaFoldDB" id="A0A1H2Q7T2"/>
<dbReference type="SUPFAM" id="SSF51658">
    <property type="entry name" value="Xylose isomerase-like"/>
    <property type="match status" value="1"/>
</dbReference>
<name>A0A1H2Q7T2_9BACL</name>
<protein>
    <submittedName>
        <fullName evidence="2 3">Sugar phosphate isomerase</fullName>
    </submittedName>
</protein>
<dbReference type="STRING" id="89784.SAMN04489725_10195"/>
<evidence type="ECO:0000313" key="2">
    <source>
        <dbReference type="EMBL" id="GLV12793.1"/>
    </source>
</evidence>
<dbReference type="PANTHER" id="PTHR12110:SF41">
    <property type="entry name" value="INOSOSE DEHYDRATASE"/>
    <property type="match status" value="1"/>
</dbReference>
<dbReference type="InterPro" id="IPR036237">
    <property type="entry name" value="Xyl_isomerase-like_sf"/>
</dbReference>
<dbReference type="Gene3D" id="3.20.20.150">
    <property type="entry name" value="Divalent-metal-dependent TIM barrel enzymes"/>
    <property type="match status" value="1"/>
</dbReference>
<keyword evidence="3" id="KW-0413">Isomerase</keyword>
<dbReference type="InterPro" id="IPR013022">
    <property type="entry name" value="Xyl_isomerase-like_TIM-brl"/>
</dbReference>
<dbReference type="InterPro" id="IPR050312">
    <property type="entry name" value="IolE/XylAMocC-like"/>
</dbReference>
<dbReference type="PANTHER" id="PTHR12110">
    <property type="entry name" value="HYDROXYPYRUVATE ISOMERASE"/>
    <property type="match status" value="1"/>
</dbReference>
<dbReference type="Proteomes" id="UP000182589">
    <property type="component" value="Unassembled WGS sequence"/>
</dbReference>
<dbReference type="EMBL" id="FNOJ01000001">
    <property type="protein sequence ID" value="SDW02479.1"/>
    <property type="molecule type" value="Genomic_DNA"/>
</dbReference>